<dbReference type="PANTHER" id="PTHR45960">
    <property type="entry name" value="GRB2-ASSOCIATED-BINDING PROTEIN"/>
    <property type="match status" value="1"/>
</dbReference>
<sequence length="1012" mass="115585">MKELINLKGYLYKKGTGLTSNNWKKRWFILSNGVILNYYVDDKLEKKPKGTIYLEIVESIQIDSSGVVQAQAQQYRFQLTTKKRVYYLYAETEQDRVLWLDNLNQCLVNFKKPTERARSNTLPSVVLNSNDPTAVTVSGSVQPSQPNKQFQHMHQSLPTPQVSSPVTPNTNRQHISSPPTTANAVVSNYTSNNNNNTTNSKKKTLIQKNKNSESKFRICGAKMLDKVNTDSNGFVTCMTTLTRNKLWSGDSKGNINVWTISRSGDSDKMVLSYQIKEKEAVTGLVYVPEKKILYSACKDGSGISCWDTHDHHKIFSFPTKVLIDDMVELRNEMLLYCGSDGKTSSLYLFDPSTKQENEIPFQSFLPPLLNATSSVYRKFIKLFKMDGKILAATDQSEIIIWNPWEKEACKVINVGHSKITALTVISGVIWVCSLQESTGIFSLDLPCIVKLYSLETTKLTRSFESEEVISQFQLVNGYVWAISRESVSIYDPSTGQILYEYLDLQSDMNYCALFSHGYCWIGGSSFTRFLITDQWVDHNMSHEDRSPHPDLSIENLKYLLGKIKSRLEFEHNTELYDVVLKIGELTLQDTSLNFYKIKIAKLFSYFGRNRLDYINQKIIFKQEERINRISNLLQKYLQDKSDQILCYETLKTLNYLCNFNKFCKYIKIDNILKILNDNDQPSQTAMVYSRNQISMINLTLLIVNQMIELDPTICKNNQNFTSDFKSKMYFSLLSNLNLDSSIHFSVINLFKKMDQDQLAKVFKKSTKQLQVLFELVKGDGLLAQETFSMLQEFCRKKPEFKDQIGKQVPNIDRVDDSLLISHYISPNLKKSLMADATTHKESQQRDSIMAHHSTSLISSIIFSMNSLLKTLKSKSLKGAKISVKEINVPNGLDISKIVADSIIKLLISFPKNDFVMKIYFELAPKDLSLVLEVVLGVKGQVHISDISIKGHITVGFVIGTSRLHWMSFDQDPEINFQMKAVGIGLESVLKPLIMKIIRKKFVSPNLYHLSEF</sequence>
<dbReference type="InterPro" id="IPR015943">
    <property type="entry name" value="WD40/YVTN_repeat-like_dom_sf"/>
</dbReference>
<accession>A0A152A4E5</accession>
<gene>
    <name evidence="3" type="ORF">DLAC_02212</name>
</gene>
<protein>
    <recommendedName>
        <fullName evidence="2">PH domain-containing protein</fullName>
    </recommendedName>
</protein>
<dbReference type="InterPro" id="IPR011047">
    <property type="entry name" value="Quinoprotein_ADH-like_sf"/>
</dbReference>
<dbReference type="OMA" id="VTRSKIW"/>
<dbReference type="PANTHER" id="PTHR45960:SF2">
    <property type="entry name" value="PROTEIN DAUGHTER OF SEVENLESS"/>
    <property type="match status" value="1"/>
</dbReference>
<dbReference type="OrthoDB" id="20398at2759"/>
<dbReference type="STRING" id="361077.A0A152A4E5"/>
<dbReference type="Proteomes" id="UP000076078">
    <property type="component" value="Unassembled WGS sequence"/>
</dbReference>
<reference evidence="3 4" key="1">
    <citation type="submission" date="2015-12" db="EMBL/GenBank/DDBJ databases">
        <title>Dictyostelia acquired genes for synthesis and detection of signals that induce cell-type specialization by lateral gene transfer from prokaryotes.</title>
        <authorList>
            <person name="Gloeckner G."/>
            <person name="Schaap P."/>
        </authorList>
    </citation>
    <scope>NUCLEOTIDE SEQUENCE [LARGE SCALE GENOMIC DNA]</scope>
    <source>
        <strain evidence="3 4">TK</strain>
    </source>
</reference>
<feature type="domain" description="PH" evidence="2">
    <location>
        <begin position="4"/>
        <end position="108"/>
    </location>
</feature>
<dbReference type="SUPFAM" id="SSF50729">
    <property type="entry name" value="PH domain-like"/>
    <property type="match status" value="1"/>
</dbReference>
<feature type="region of interest" description="Disordered" evidence="1">
    <location>
        <begin position="138"/>
        <end position="181"/>
    </location>
</feature>
<dbReference type="SUPFAM" id="SSF50998">
    <property type="entry name" value="Quinoprotein alcohol dehydrogenase-like"/>
    <property type="match status" value="1"/>
</dbReference>
<dbReference type="Gene3D" id="2.30.29.30">
    <property type="entry name" value="Pleckstrin-homology domain (PH domain)/Phosphotyrosine-binding domain (PTB)"/>
    <property type="match status" value="1"/>
</dbReference>
<evidence type="ECO:0000313" key="3">
    <source>
        <dbReference type="EMBL" id="KYR01110.1"/>
    </source>
</evidence>
<evidence type="ECO:0000259" key="2">
    <source>
        <dbReference type="PROSITE" id="PS50003"/>
    </source>
</evidence>
<dbReference type="InterPro" id="IPR011993">
    <property type="entry name" value="PH-like_dom_sf"/>
</dbReference>
<dbReference type="Gene3D" id="2.130.10.10">
    <property type="entry name" value="YVTN repeat-like/Quinoprotein amine dehydrogenase"/>
    <property type="match status" value="1"/>
</dbReference>
<dbReference type="Pfam" id="PF00169">
    <property type="entry name" value="PH"/>
    <property type="match status" value="1"/>
</dbReference>
<dbReference type="InterPro" id="IPR046355">
    <property type="entry name" value="Gab1-4-like"/>
</dbReference>
<dbReference type="InterPro" id="IPR001849">
    <property type="entry name" value="PH_domain"/>
</dbReference>
<dbReference type="InParanoid" id="A0A152A4E5"/>
<dbReference type="PROSITE" id="PS50003">
    <property type="entry name" value="PH_DOMAIN"/>
    <property type="match status" value="1"/>
</dbReference>
<dbReference type="AlphaFoldDB" id="A0A152A4E5"/>
<keyword evidence="4" id="KW-1185">Reference proteome</keyword>
<evidence type="ECO:0000313" key="4">
    <source>
        <dbReference type="Proteomes" id="UP000076078"/>
    </source>
</evidence>
<dbReference type="FunCoup" id="A0A152A4E5">
    <property type="interactions" value="294"/>
</dbReference>
<evidence type="ECO:0000256" key="1">
    <source>
        <dbReference type="SAM" id="MobiDB-lite"/>
    </source>
</evidence>
<comment type="caution">
    <text evidence="3">The sequence shown here is derived from an EMBL/GenBank/DDBJ whole genome shotgun (WGS) entry which is preliminary data.</text>
</comment>
<proteinExistence type="predicted"/>
<dbReference type="SMART" id="SM00233">
    <property type="entry name" value="PH"/>
    <property type="match status" value="1"/>
</dbReference>
<name>A0A152A4E5_TIELA</name>
<dbReference type="EMBL" id="LODT01000011">
    <property type="protein sequence ID" value="KYR01110.1"/>
    <property type="molecule type" value="Genomic_DNA"/>
</dbReference>
<organism evidence="3 4">
    <name type="scientific">Tieghemostelium lacteum</name>
    <name type="common">Slime mold</name>
    <name type="synonym">Dictyostelium lacteum</name>
    <dbReference type="NCBI Taxonomy" id="361077"/>
    <lineage>
        <taxon>Eukaryota</taxon>
        <taxon>Amoebozoa</taxon>
        <taxon>Evosea</taxon>
        <taxon>Eumycetozoa</taxon>
        <taxon>Dictyostelia</taxon>
        <taxon>Dictyosteliales</taxon>
        <taxon>Raperosteliaceae</taxon>
        <taxon>Tieghemostelium</taxon>
    </lineage>
</organism>